<dbReference type="RefSeq" id="WP_041079777.1">
    <property type="nucleotide sequence ID" value="NZ_CP065797.1"/>
</dbReference>
<dbReference type="AlphaFoldDB" id="A0A380HQC6"/>
<dbReference type="PIRSF" id="PIRSF032370">
    <property type="entry name" value="UCP032370_VraC"/>
    <property type="match status" value="1"/>
</dbReference>
<accession>A0A380HQC6</accession>
<sequence>MQPYLKDGYETKVIIFNAEAVRQYNAFFNISEEDVVQPLYCAKLWPEFTLFQPFQKKEIILRETQVTQIHDIKVNIHYLAQMCVIEQKKVRQFMKYVLELQINKNKSKCITIRQTFMEKF</sequence>
<evidence type="ECO:0000256" key="2">
    <source>
        <dbReference type="PIRNR" id="PIRNR032370"/>
    </source>
</evidence>
<evidence type="ECO:0000313" key="4">
    <source>
        <dbReference type="Proteomes" id="UP000254707"/>
    </source>
</evidence>
<gene>
    <name evidence="3" type="primary">vraC</name>
    <name evidence="3" type="ORF">NCTC7688_02421</name>
</gene>
<dbReference type="EMBL" id="UHED01000001">
    <property type="protein sequence ID" value="SUM84320.1"/>
    <property type="molecule type" value="Genomic_DNA"/>
</dbReference>
<dbReference type="InterPro" id="IPR016994">
    <property type="entry name" value="UCP032370_VraC"/>
</dbReference>
<reference evidence="3 4" key="1">
    <citation type="submission" date="2018-06" db="EMBL/GenBank/DDBJ databases">
        <authorList>
            <consortium name="Pathogen Informatics"/>
            <person name="Doyle S."/>
        </authorList>
    </citation>
    <scope>NUCLEOTIDE SEQUENCE [LARGE SCALE GENOMIC DNA]</scope>
    <source>
        <strain evidence="3 4">NCTC7688</strain>
    </source>
</reference>
<name>A0A380HQC6_STASA</name>
<dbReference type="Proteomes" id="UP000254707">
    <property type="component" value="Unassembled WGS sequence"/>
</dbReference>
<protein>
    <recommendedName>
        <fullName evidence="1 2">Protein VraC</fullName>
    </recommendedName>
</protein>
<evidence type="ECO:0000313" key="3">
    <source>
        <dbReference type="EMBL" id="SUM84320.1"/>
    </source>
</evidence>
<organism evidence="3 4">
    <name type="scientific">Staphylococcus saprophyticus</name>
    <dbReference type="NCBI Taxonomy" id="29385"/>
    <lineage>
        <taxon>Bacteria</taxon>
        <taxon>Bacillati</taxon>
        <taxon>Bacillota</taxon>
        <taxon>Bacilli</taxon>
        <taxon>Bacillales</taxon>
        <taxon>Staphylococcaceae</taxon>
        <taxon>Staphylococcus</taxon>
    </lineage>
</organism>
<evidence type="ECO:0000256" key="1">
    <source>
        <dbReference type="ARBA" id="ARBA00013751"/>
    </source>
</evidence>
<proteinExistence type="predicted"/>